<feature type="region of interest" description="Disordered" evidence="1">
    <location>
        <begin position="103"/>
        <end position="142"/>
    </location>
</feature>
<protein>
    <submittedName>
        <fullName evidence="2">Uncharacterized protein</fullName>
    </submittedName>
</protein>
<dbReference type="EMBL" id="JARJCW010000185">
    <property type="protein sequence ID" value="KAJ7187719.1"/>
    <property type="molecule type" value="Genomic_DNA"/>
</dbReference>
<dbReference type="AlphaFoldDB" id="A0AAD6Y0T8"/>
<organism evidence="2 3">
    <name type="scientific">Mycena pura</name>
    <dbReference type="NCBI Taxonomy" id="153505"/>
    <lineage>
        <taxon>Eukaryota</taxon>
        <taxon>Fungi</taxon>
        <taxon>Dikarya</taxon>
        <taxon>Basidiomycota</taxon>
        <taxon>Agaricomycotina</taxon>
        <taxon>Agaricomycetes</taxon>
        <taxon>Agaricomycetidae</taxon>
        <taxon>Agaricales</taxon>
        <taxon>Marasmiineae</taxon>
        <taxon>Mycenaceae</taxon>
        <taxon>Mycena</taxon>
    </lineage>
</organism>
<evidence type="ECO:0000313" key="3">
    <source>
        <dbReference type="Proteomes" id="UP001219525"/>
    </source>
</evidence>
<dbReference type="Proteomes" id="UP001219525">
    <property type="component" value="Unassembled WGS sequence"/>
</dbReference>
<evidence type="ECO:0000313" key="2">
    <source>
        <dbReference type="EMBL" id="KAJ7187719.1"/>
    </source>
</evidence>
<evidence type="ECO:0000256" key="1">
    <source>
        <dbReference type="SAM" id="MobiDB-lite"/>
    </source>
</evidence>
<reference evidence="2" key="1">
    <citation type="submission" date="2023-03" db="EMBL/GenBank/DDBJ databases">
        <title>Massive genome expansion in bonnet fungi (Mycena s.s.) driven by repeated elements and novel gene families across ecological guilds.</title>
        <authorList>
            <consortium name="Lawrence Berkeley National Laboratory"/>
            <person name="Harder C.B."/>
            <person name="Miyauchi S."/>
            <person name="Viragh M."/>
            <person name="Kuo A."/>
            <person name="Thoen E."/>
            <person name="Andreopoulos B."/>
            <person name="Lu D."/>
            <person name="Skrede I."/>
            <person name="Drula E."/>
            <person name="Henrissat B."/>
            <person name="Morin E."/>
            <person name="Kohler A."/>
            <person name="Barry K."/>
            <person name="LaButti K."/>
            <person name="Morin E."/>
            <person name="Salamov A."/>
            <person name="Lipzen A."/>
            <person name="Mereny Z."/>
            <person name="Hegedus B."/>
            <person name="Baldrian P."/>
            <person name="Stursova M."/>
            <person name="Weitz H."/>
            <person name="Taylor A."/>
            <person name="Grigoriev I.V."/>
            <person name="Nagy L.G."/>
            <person name="Martin F."/>
            <person name="Kauserud H."/>
        </authorList>
    </citation>
    <scope>NUCLEOTIDE SEQUENCE</scope>
    <source>
        <strain evidence="2">9144</strain>
    </source>
</reference>
<gene>
    <name evidence="2" type="ORF">GGX14DRAFT_408972</name>
</gene>
<sequence>MSCCPVVTDRRAPEEISTTISSPGIGTVPYWYGVRLGYGAAVAVPYCHLAAQVRYGYGTIGYSRPLPVPAKPVPLPATAPAKPVSSPACACASREVHHAPMRTKPTHPAWLSARAGPAPSGRHKRNRWAAAGGAGGGNTAAVVHGGRRSRRACGRTAAAVHGGRCGRRRRAGSGPYTVPYPYTAVPYPYHSRTRLSGDWYETWHVFPVRMRFQMGLKELPVVSNHPRILCDKNKTVYGVIVQEDDPRFKEACAELHKLLLAERNNV</sequence>
<comment type="caution">
    <text evidence="2">The sequence shown here is derived from an EMBL/GenBank/DDBJ whole genome shotgun (WGS) entry which is preliminary data.</text>
</comment>
<name>A0AAD6Y0T8_9AGAR</name>
<proteinExistence type="predicted"/>
<accession>A0AAD6Y0T8</accession>
<keyword evidence="3" id="KW-1185">Reference proteome</keyword>